<gene>
    <name evidence="1" type="ORF">CKS_3130</name>
</gene>
<comment type="caution">
    <text evidence="1">The sequence shown here is derived from an EMBL/GenBank/DDBJ whole genome shotgun (WGS) entry which is preliminary data.</text>
</comment>
<proteinExistence type="predicted"/>
<protein>
    <submittedName>
        <fullName evidence="1">Uncharacterized protein</fullName>
    </submittedName>
</protein>
<organism evidence="1 2">
    <name type="scientific">Pantoea stewartii subsp. stewartii DC283</name>
    <dbReference type="NCBI Taxonomy" id="660596"/>
    <lineage>
        <taxon>Bacteria</taxon>
        <taxon>Pseudomonadati</taxon>
        <taxon>Pseudomonadota</taxon>
        <taxon>Gammaproteobacteria</taxon>
        <taxon>Enterobacterales</taxon>
        <taxon>Erwiniaceae</taxon>
        <taxon>Pantoea</taxon>
    </lineage>
</organism>
<reference evidence="1 2" key="1">
    <citation type="journal article" date="2012" name="Mol. Microbiol.">
        <title>The genetic and structural basis of two distinct terminal side branch residues in stewartan and amylovoran exopolysaccharides and their potential role in host adaptation.</title>
        <authorList>
            <person name="Wang X."/>
            <person name="Yang F."/>
            <person name="von Bodman S.B."/>
        </authorList>
    </citation>
    <scope>NUCLEOTIDE SEQUENCE [LARGE SCALE GENOMIC DNA]</scope>
    <source>
        <strain evidence="1 2">DC283</strain>
    </source>
</reference>
<dbReference type="AlphaFoldDB" id="H3RKC2"/>
<dbReference type="EMBL" id="AHIE01000038">
    <property type="protein sequence ID" value="EHT98163.1"/>
    <property type="molecule type" value="Genomic_DNA"/>
</dbReference>
<evidence type="ECO:0000313" key="2">
    <source>
        <dbReference type="Proteomes" id="UP000005050"/>
    </source>
</evidence>
<sequence length="61" mass="7063">MDFSPGVRHAGCFGYAAIFVQRIITTVSVRLQDTAVPRKVPLWMYAFPVRRVREPDRRSKL</sequence>
<dbReference type="Proteomes" id="UP000005050">
    <property type="component" value="Unassembled WGS sequence"/>
</dbReference>
<accession>H3RKC2</accession>
<evidence type="ECO:0000313" key="1">
    <source>
        <dbReference type="EMBL" id="EHT98163.1"/>
    </source>
</evidence>
<name>H3RKC2_PANSE</name>